<dbReference type="Proteomes" id="UP000827872">
    <property type="component" value="Linkage Group LG01"/>
</dbReference>
<accession>A0ACB8G7R6</accession>
<evidence type="ECO:0000313" key="2">
    <source>
        <dbReference type="Proteomes" id="UP000827872"/>
    </source>
</evidence>
<sequence>MAGEGGGTKPSGHGEEKPSAEHQQDQVGKPETEVRRLRSLLESVSHDLAKVVQYTPPGGGVEGLRTELSTVQQKLAQGLERPGEAKPSWREAHKARRGKERTWPKRHEGQGGPWPGSPKGCAGITECAQQEGLVPVQKTNFLQILQTYLAGVGWAEYYGGLAAALEGFFGSDGAFAHNRTSFVEFLDEVEDVLEDLAELQGGSDEALDDFEEVVLRQLRAAPGGR</sequence>
<name>A0ACB8G7R6_9SAUR</name>
<protein>
    <submittedName>
        <fullName evidence="1">Uncharacterized protein</fullName>
    </submittedName>
</protein>
<dbReference type="EMBL" id="CM037614">
    <property type="protein sequence ID" value="KAH8015477.1"/>
    <property type="molecule type" value="Genomic_DNA"/>
</dbReference>
<organism evidence="1 2">
    <name type="scientific">Sphaerodactylus townsendi</name>
    <dbReference type="NCBI Taxonomy" id="933632"/>
    <lineage>
        <taxon>Eukaryota</taxon>
        <taxon>Metazoa</taxon>
        <taxon>Chordata</taxon>
        <taxon>Craniata</taxon>
        <taxon>Vertebrata</taxon>
        <taxon>Euteleostomi</taxon>
        <taxon>Lepidosauria</taxon>
        <taxon>Squamata</taxon>
        <taxon>Bifurcata</taxon>
        <taxon>Gekkota</taxon>
        <taxon>Sphaerodactylidae</taxon>
        <taxon>Sphaerodactylus</taxon>
    </lineage>
</organism>
<gene>
    <name evidence="1" type="ORF">K3G42_004465</name>
</gene>
<keyword evidence="2" id="KW-1185">Reference proteome</keyword>
<proteinExistence type="predicted"/>
<comment type="caution">
    <text evidence="1">The sequence shown here is derived from an EMBL/GenBank/DDBJ whole genome shotgun (WGS) entry which is preliminary data.</text>
</comment>
<evidence type="ECO:0000313" key="1">
    <source>
        <dbReference type="EMBL" id="KAH8015477.1"/>
    </source>
</evidence>
<reference evidence="1" key="1">
    <citation type="submission" date="2021-08" db="EMBL/GenBank/DDBJ databases">
        <title>The first chromosome-level gecko genome reveals the dynamic sex chromosomes of Neotropical dwarf geckos (Sphaerodactylidae: Sphaerodactylus).</title>
        <authorList>
            <person name="Pinto B.J."/>
            <person name="Keating S.E."/>
            <person name="Gamble T."/>
        </authorList>
    </citation>
    <scope>NUCLEOTIDE SEQUENCE</scope>
    <source>
        <strain evidence="1">TG3544</strain>
    </source>
</reference>